<dbReference type="RefSeq" id="WP_133362036.1">
    <property type="nucleotide sequence ID" value="NZ_CP037940.1"/>
</dbReference>
<keyword evidence="1" id="KW-0472">Membrane</keyword>
<evidence type="ECO:0000256" key="1">
    <source>
        <dbReference type="SAM" id="Phobius"/>
    </source>
</evidence>
<keyword evidence="1" id="KW-0812">Transmembrane</keyword>
<accession>A0A4P6YQT9</accession>
<dbReference type="KEGG" id="wei:EQG49_00105"/>
<gene>
    <name evidence="2" type="ORF">EQG49_00105</name>
</gene>
<dbReference type="AlphaFoldDB" id="A0A4P6YQT9"/>
<feature type="transmembrane region" description="Helical" evidence="1">
    <location>
        <begin position="53"/>
        <end position="71"/>
    </location>
</feature>
<protein>
    <submittedName>
        <fullName evidence="2">Uncharacterized protein</fullName>
    </submittedName>
</protein>
<dbReference type="EMBL" id="CP037940">
    <property type="protein sequence ID" value="QBO34956.1"/>
    <property type="molecule type" value="Genomic_DNA"/>
</dbReference>
<sequence>MELNISLKSGNSDVQDVVTVVANHKVILNKVLTTTEKVEIEEKEFTINIREGYTNFSSLIGFIFSFILVNTGHMSAAGRGRLYFLFNDVAHVKQHQI</sequence>
<keyword evidence="1" id="KW-1133">Transmembrane helix</keyword>
<reference evidence="3" key="1">
    <citation type="submission" date="2019-03" db="EMBL/GenBank/DDBJ databases">
        <title>Weissella sp. 26KH-42 Genome sequencing.</title>
        <authorList>
            <person name="Heo J."/>
            <person name="Kim S.-J."/>
            <person name="Kim J.-S."/>
            <person name="Hong S.-B."/>
            <person name="Kwon S.-W."/>
        </authorList>
    </citation>
    <scope>NUCLEOTIDE SEQUENCE [LARGE SCALE GENOMIC DNA]</scope>
    <source>
        <strain evidence="3">26KH-42</strain>
    </source>
</reference>
<proteinExistence type="predicted"/>
<evidence type="ECO:0000313" key="3">
    <source>
        <dbReference type="Proteomes" id="UP000292886"/>
    </source>
</evidence>
<evidence type="ECO:0000313" key="2">
    <source>
        <dbReference type="EMBL" id="QBO34956.1"/>
    </source>
</evidence>
<name>A0A4P6YQT9_9LACO</name>
<keyword evidence="3" id="KW-1185">Reference proteome</keyword>
<organism evidence="2 3">
    <name type="scientific">Periweissella cryptocerci</name>
    <dbReference type="NCBI Taxonomy" id="2506420"/>
    <lineage>
        <taxon>Bacteria</taxon>
        <taxon>Bacillati</taxon>
        <taxon>Bacillota</taxon>
        <taxon>Bacilli</taxon>
        <taxon>Lactobacillales</taxon>
        <taxon>Lactobacillaceae</taxon>
        <taxon>Periweissella</taxon>
    </lineage>
</organism>
<dbReference type="Proteomes" id="UP000292886">
    <property type="component" value="Chromosome"/>
</dbReference>